<feature type="signal peptide" evidence="13">
    <location>
        <begin position="1"/>
        <end position="22"/>
    </location>
</feature>
<keyword evidence="13" id="KW-0732">Signal</keyword>
<dbReference type="GO" id="GO:0004497">
    <property type="term" value="F:monooxygenase activity"/>
    <property type="evidence" value="ECO:0007669"/>
    <property type="project" value="UniProtKB-KW"/>
</dbReference>
<keyword evidence="9 11" id="KW-0408">Iron</keyword>
<evidence type="ECO:0000256" key="13">
    <source>
        <dbReference type="SAM" id="SignalP"/>
    </source>
</evidence>
<dbReference type="SUPFAM" id="SSF48264">
    <property type="entry name" value="Cytochrome P450"/>
    <property type="match status" value="1"/>
</dbReference>
<dbReference type="AlphaFoldDB" id="J3M3T8"/>
<evidence type="ECO:0000256" key="9">
    <source>
        <dbReference type="ARBA" id="ARBA00023004"/>
    </source>
</evidence>
<feature type="chain" id="PRO_5003774589" description="Cytochrome P450" evidence="13">
    <location>
        <begin position="23"/>
        <end position="503"/>
    </location>
</feature>
<dbReference type="PANTHER" id="PTHR47955:SF14">
    <property type="entry name" value="OS01G0543600 PROTEIN"/>
    <property type="match status" value="1"/>
</dbReference>
<accession>J3M3T8</accession>
<keyword evidence="6 11" id="KW-0479">Metal-binding</keyword>
<evidence type="ECO:0000256" key="3">
    <source>
        <dbReference type="ARBA" id="ARBA00010617"/>
    </source>
</evidence>
<evidence type="ECO:0000256" key="7">
    <source>
        <dbReference type="ARBA" id="ARBA00022989"/>
    </source>
</evidence>
<evidence type="ECO:0000256" key="12">
    <source>
        <dbReference type="RuleBase" id="RU000461"/>
    </source>
</evidence>
<keyword evidence="7" id="KW-1133">Transmembrane helix</keyword>
<dbReference type="eggNOG" id="KOG0156">
    <property type="taxonomic scope" value="Eukaryota"/>
</dbReference>
<dbReference type="InterPro" id="IPR017972">
    <property type="entry name" value="Cyt_P450_CS"/>
</dbReference>
<comment type="cofactor">
    <cofactor evidence="1 11">
        <name>heme</name>
        <dbReference type="ChEBI" id="CHEBI:30413"/>
    </cofactor>
</comment>
<evidence type="ECO:0000313" key="15">
    <source>
        <dbReference type="Proteomes" id="UP000006038"/>
    </source>
</evidence>
<dbReference type="OrthoDB" id="1470350at2759"/>
<dbReference type="Gramene" id="OB05G12620.1">
    <property type="protein sequence ID" value="OB05G12620.1"/>
    <property type="gene ID" value="OB05G12620"/>
</dbReference>
<sequence>MTSYSPLLVILLCSLLVQLIIRCYVRREGDLLSKLPSPPSRLPVIGHLHLVGSLPHISLRDLAAKHGPNLMLLRLGAVPTIVVSSSSVAQAILRTHDHVFASRPYSVIADILFYGSSDIVFCPYGEYWRQGKKIATTHLLTMKKVRSFGQARQQEVRLVMDRIAEAATLHMEVDLTKLLCCYSNDMVCHAVSGKFFREEGRNQLFQELVEANSLLLGGFNIIDYFPSLARIEIIRKILCAKAHKVNRRWDQVLEKLIDDHANKQRSSSLVNHNDEESDFIDVLLSIQHEYNLTRDNIKALLVVMFEAGTETSFIELEYAMSKLMQKPWVMAKLQAEVRSVVPKGQKIVTEKQLGNMPYLKAVIKETLRLHPSAPLLVPHFSMADCRVDGYTIPSDTRIIINAWALARDPSYWENAEEFMPERFINNTTIDYNGNNFNFLMFGSGRRMCPGINFGIAAIEIMLASLVYRFDWELPGDQGGIDMTETFGVSVHRKEKLLLVPRLL</sequence>
<dbReference type="GO" id="GO:0016705">
    <property type="term" value="F:oxidoreductase activity, acting on paired donors, with incorporation or reduction of molecular oxygen"/>
    <property type="evidence" value="ECO:0007669"/>
    <property type="project" value="InterPro"/>
</dbReference>
<name>J3M3T8_ORYBR</name>
<dbReference type="PRINTS" id="PR00463">
    <property type="entry name" value="EP450I"/>
</dbReference>
<keyword evidence="5" id="KW-0812">Transmembrane</keyword>
<feature type="binding site" description="axial binding residue" evidence="11">
    <location>
        <position position="448"/>
    </location>
    <ligand>
        <name>heme</name>
        <dbReference type="ChEBI" id="CHEBI:30413"/>
    </ligand>
    <ligandPart>
        <name>Fe</name>
        <dbReference type="ChEBI" id="CHEBI:18248"/>
    </ligandPart>
</feature>
<keyword evidence="7" id="KW-0472">Membrane</keyword>
<dbReference type="HOGENOM" id="CLU_001570_4_1_1"/>
<evidence type="ECO:0000256" key="4">
    <source>
        <dbReference type="ARBA" id="ARBA00022617"/>
    </source>
</evidence>
<dbReference type="FunFam" id="1.10.630.10:FF:000055">
    <property type="entry name" value="Cytochrome P450 71A26"/>
    <property type="match status" value="1"/>
</dbReference>
<evidence type="ECO:0000256" key="11">
    <source>
        <dbReference type="PIRSR" id="PIRSR602401-1"/>
    </source>
</evidence>
<dbReference type="GO" id="GO:0005506">
    <property type="term" value="F:iron ion binding"/>
    <property type="evidence" value="ECO:0007669"/>
    <property type="project" value="InterPro"/>
</dbReference>
<keyword evidence="4 11" id="KW-0349">Heme</keyword>
<dbReference type="Gene3D" id="1.10.630.10">
    <property type="entry name" value="Cytochrome P450"/>
    <property type="match status" value="1"/>
</dbReference>
<proteinExistence type="inferred from homology"/>
<reference evidence="14" key="1">
    <citation type="journal article" date="2013" name="Nat. Commun.">
        <title>Whole-genome sequencing of Oryza brachyantha reveals mechanisms underlying Oryza genome evolution.</title>
        <authorList>
            <person name="Chen J."/>
            <person name="Huang Q."/>
            <person name="Gao D."/>
            <person name="Wang J."/>
            <person name="Lang Y."/>
            <person name="Liu T."/>
            <person name="Li B."/>
            <person name="Bai Z."/>
            <person name="Luis Goicoechea J."/>
            <person name="Liang C."/>
            <person name="Chen C."/>
            <person name="Zhang W."/>
            <person name="Sun S."/>
            <person name="Liao Y."/>
            <person name="Zhang X."/>
            <person name="Yang L."/>
            <person name="Song C."/>
            <person name="Wang M."/>
            <person name="Shi J."/>
            <person name="Liu G."/>
            <person name="Liu J."/>
            <person name="Zhou H."/>
            <person name="Zhou W."/>
            <person name="Yu Q."/>
            <person name="An N."/>
            <person name="Chen Y."/>
            <person name="Cai Q."/>
            <person name="Wang B."/>
            <person name="Liu B."/>
            <person name="Min J."/>
            <person name="Huang Y."/>
            <person name="Wu H."/>
            <person name="Li Z."/>
            <person name="Zhang Y."/>
            <person name="Yin Y."/>
            <person name="Song W."/>
            <person name="Jiang J."/>
            <person name="Jackson S.A."/>
            <person name="Wing R.A."/>
            <person name="Wang J."/>
            <person name="Chen M."/>
        </authorList>
    </citation>
    <scope>NUCLEOTIDE SEQUENCE [LARGE SCALE GENOMIC DNA]</scope>
    <source>
        <strain evidence="14">cv. IRGC 101232</strain>
    </source>
</reference>
<dbReference type="PANTHER" id="PTHR47955">
    <property type="entry name" value="CYTOCHROME P450 FAMILY 71 PROTEIN"/>
    <property type="match status" value="1"/>
</dbReference>
<keyword evidence="15" id="KW-1185">Reference proteome</keyword>
<dbReference type="GO" id="GO:0020037">
    <property type="term" value="F:heme binding"/>
    <property type="evidence" value="ECO:0007669"/>
    <property type="project" value="InterPro"/>
</dbReference>
<dbReference type="InterPro" id="IPR002401">
    <property type="entry name" value="Cyt_P450_E_grp-I"/>
</dbReference>
<dbReference type="PRINTS" id="PR00385">
    <property type="entry name" value="P450"/>
</dbReference>
<evidence type="ECO:0008006" key="16">
    <source>
        <dbReference type="Google" id="ProtNLM"/>
    </source>
</evidence>
<evidence type="ECO:0000256" key="2">
    <source>
        <dbReference type="ARBA" id="ARBA00005179"/>
    </source>
</evidence>
<dbReference type="KEGG" id="obr:102707964"/>
<comment type="similarity">
    <text evidence="3 12">Belongs to the cytochrome P450 family.</text>
</comment>
<evidence type="ECO:0000256" key="1">
    <source>
        <dbReference type="ARBA" id="ARBA00001971"/>
    </source>
</evidence>
<evidence type="ECO:0000313" key="14">
    <source>
        <dbReference type="EnsemblPlants" id="OB05G12620.1"/>
    </source>
</evidence>
<comment type="pathway">
    <text evidence="2">Secondary metabolite biosynthesis.</text>
</comment>
<dbReference type="GeneID" id="102707964"/>
<dbReference type="Proteomes" id="UP000006038">
    <property type="component" value="Chromosome 5"/>
</dbReference>
<dbReference type="OMA" id="CNINGYT"/>
<keyword evidence="8 12" id="KW-0560">Oxidoreductase</keyword>
<dbReference type="EnsemblPlants" id="OB05G12620.1">
    <property type="protein sequence ID" value="OB05G12620.1"/>
    <property type="gene ID" value="OB05G12620"/>
</dbReference>
<dbReference type="CDD" id="cd11072">
    <property type="entry name" value="CYP71-like"/>
    <property type="match status" value="1"/>
</dbReference>
<dbReference type="InterPro" id="IPR001128">
    <property type="entry name" value="Cyt_P450"/>
</dbReference>
<protein>
    <recommendedName>
        <fullName evidence="16">Cytochrome P450</fullName>
    </recommendedName>
</protein>
<keyword evidence="10 12" id="KW-0503">Monooxygenase</keyword>
<dbReference type="PROSITE" id="PS00086">
    <property type="entry name" value="CYTOCHROME_P450"/>
    <property type="match status" value="1"/>
</dbReference>
<evidence type="ECO:0000256" key="10">
    <source>
        <dbReference type="ARBA" id="ARBA00023033"/>
    </source>
</evidence>
<dbReference type="Pfam" id="PF00067">
    <property type="entry name" value="p450"/>
    <property type="match status" value="1"/>
</dbReference>
<dbReference type="InterPro" id="IPR036396">
    <property type="entry name" value="Cyt_P450_sf"/>
</dbReference>
<evidence type="ECO:0000256" key="6">
    <source>
        <dbReference type="ARBA" id="ARBA00022723"/>
    </source>
</evidence>
<organism evidence="14">
    <name type="scientific">Oryza brachyantha</name>
    <name type="common">malo sina</name>
    <dbReference type="NCBI Taxonomy" id="4533"/>
    <lineage>
        <taxon>Eukaryota</taxon>
        <taxon>Viridiplantae</taxon>
        <taxon>Streptophyta</taxon>
        <taxon>Embryophyta</taxon>
        <taxon>Tracheophyta</taxon>
        <taxon>Spermatophyta</taxon>
        <taxon>Magnoliopsida</taxon>
        <taxon>Liliopsida</taxon>
        <taxon>Poales</taxon>
        <taxon>Poaceae</taxon>
        <taxon>BOP clade</taxon>
        <taxon>Oryzoideae</taxon>
        <taxon>Oryzeae</taxon>
        <taxon>Oryzinae</taxon>
        <taxon>Oryza</taxon>
    </lineage>
</organism>
<evidence type="ECO:0000256" key="5">
    <source>
        <dbReference type="ARBA" id="ARBA00022692"/>
    </source>
</evidence>
<reference evidence="14" key="2">
    <citation type="submission" date="2013-04" db="UniProtKB">
        <authorList>
            <consortium name="EnsemblPlants"/>
        </authorList>
    </citation>
    <scope>IDENTIFICATION</scope>
</reference>
<evidence type="ECO:0000256" key="8">
    <source>
        <dbReference type="ARBA" id="ARBA00023002"/>
    </source>
</evidence>
<dbReference type="STRING" id="4533.J3M3T8"/>
<gene>
    <name evidence="14" type="primary">LOC102707964</name>
</gene>